<dbReference type="PANTHER" id="PTHR40254">
    <property type="entry name" value="BLR0577 PROTEIN"/>
    <property type="match status" value="1"/>
</dbReference>
<evidence type="ECO:0000313" key="2">
    <source>
        <dbReference type="EMBL" id="SFR23752.1"/>
    </source>
</evidence>
<protein>
    <submittedName>
        <fullName evidence="2">Uncharacterized NAD(P)/FAD-binding protein YdhS</fullName>
    </submittedName>
</protein>
<dbReference type="AlphaFoldDB" id="A0AAX2EX32"/>
<proteinExistence type="predicted"/>
<evidence type="ECO:0000313" key="5">
    <source>
        <dbReference type="Proteomes" id="UP000199173"/>
    </source>
</evidence>
<dbReference type="InterPro" id="IPR052189">
    <property type="entry name" value="L-asp_N-monooxygenase_NS-form"/>
</dbReference>
<accession>A0AAX2EX32</accession>
<gene>
    <name evidence="3" type="ORF">SAMN03159428_04730</name>
    <name evidence="2" type="ORF">SAMN03159514_04119</name>
</gene>
<sequence length="473" mass="51498">MSSLKHQAMNAEPQVVIVGGGFSGAAVAIELLRLAPEGVRVILLEPRAVPGAGVAYSTTEPSHRINVPAARMRLADEEEGAFDRWYRRQAAFADDPQALREEGTVYPQRAQFGVYVAQRFANAARNSGGRLTHLREQALTFDERGVTTDTGRLLEADLLVLAISHPPPSLPRLVAPFSDHPALIANPWRPEVLTAIASNARVAVMGTGLTMADTLAAMTRLGHRGPVTAFSRRGLLSRSNLSGESEEWPGDYRQGTLRQRLRRIREDISRAAEQGLPWQVVLDAVRNQGQTIWQGLTFADRQRFLRHLRSYWDVHRYRIAPQAADVLSQRSNDGSLKVLAARLTALDSDTRTLTLTLSPRRGQPCTLTVDHLILTTGPAHNALTESQPLLQELTRRGLIRADALGLGLDVDARSHAIGREGQSMPKILVCGPAARGRFGELMGLPQVADHAAAIAGETLATLGFSLPARCPVS</sequence>
<dbReference type="Pfam" id="PF13454">
    <property type="entry name" value="NAD_binding_9"/>
    <property type="match status" value="1"/>
</dbReference>
<evidence type="ECO:0000313" key="3">
    <source>
        <dbReference type="EMBL" id="SFU15146.1"/>
    </source>
</evidence>
<reference evidence="4 5" key="1">
    <citation type="submission" date="2016-10" db="EMBL/GenBank/DDBJ databases">
        <authorList>
            <person name="Varghese N."/>
            <person name="Submissions S."/>
        </authorList>
    </citation>
    <scope>NUCLEOTIDE SEQUENCE [LARGE SCALE GENOMIC DNA]</scope>
    <source>
        <strain evidence="3 4">NFIX06</strain>
        <strain evidence="2 5">NFIX08</strain>
    </source>
</reference>
<dbReference type="InterPro" id="IPR038732">
    <property type="entry name" value="HpyO/CreE_NAD-binding"/>
</dbReference>
<name>A0AAX2EX32_9ENTR</name>
<dbReference type="Gene3D" id="3.50.50.60">
    <property type="entry name" value="FAD/NAD(P)-binding domain"/>
    <property type="match status" value="1"/>
</dbReference>
<feature type="domain" description="FAD-dependent urate hydroxylase HpyO/Asp monooxygenase CreE-like FAD/NAD(P)-binding" evidence="1">
    <location>
        <begin position="16"/>
        <end position="165"/>
    </location>
</feature>
<comment type="caution">
    <text evidence="2">The sequence shown here is derived from an EMBL/GenBank/DDBJ whole genome shotgun (WGS) entry which is preliminary data.</text>
</comment>
<organism evidence="2 5">
    <name type="scientific">Kosakonia radicincitans</name>
    <dbReference type="NCBI Taxonomy" id="283686"/>
    <lineage>
        <taxon>Bacteria</taxon>
        <taxon>Pseudomonadati</taxon>
        <taxon>Pseudomonadota</taxon>
        <taxon>Gammaproteobacteria</taxon>
        <taxon>Enterobacterales</taxon>
        <taxon>Enterobacteriaceae</taxon>
        <taxon>Kosakonia</taxon>
    </lineage>
</organism>
<evidence type="ECO:0000259" key="1">
    <source>
        <dbReference type="Pfam" id="PF13454"/>
    </source>
</evidence>
<dbReference type="SUPFAM" id="SSF51905">
    <property type="entry name" value="FAD/NAD(P)-binding domain"/>
    <property type="match status" value="2"/>
</dbReference>
<dbReference type="Proteomes" id="UP000199173">
    <property type="component" value="Unassembled WGS sequence"/>
</dbReference>
<dbReference type="Gene3D" id="3.50.50.100">
    <property type="match status" value="1"/>
</dbReference>
<dbReference type="InterPro" id="IPR036188">
    <property type="entry name" value="FAD/NAD-bd_sf"/>
</dbReference>
<dbReference type="EMBL" id="FOYJ01000011">
    <property type="protein sequence ID" value="SFR23752.1"/>
    <property type="molecule type" value="Genomic_DNA"/>
</dbReference>
<dbReference type="EMBL" id="FPAV01000017">
    <property type="protein sequence ID" value="SFU15146.1"/>
    <property type="molecule type" value="Genomic_DNA"/>
</dbReference>
<evidence type="ECO:0000313" key="4">
    <source>
        <dbReference type="Proteomes" id="UP000198760"/>
    </source>
</evidence>
<dbReference type="Proteomes" id="UP000198760">
    <property type="component" value="Unassembled WGS sequence"/>
</dbReference>
<dbReference type="PANTHER" id="PTHR40254:SF1">
    <property type="entry name" value="BLR0577 PROTEIN"/>
    <property type="match status" value="1"/>
</dbReference>
<keyword evidence="4" id="KW-1185">Reference proteome</keyword>